<dbReference type="Proteomes" id="UP000246894">
    <property type="component" value="Chromosome"/>
</dbReference>
<gene>
    <name evidence="1" type="ORF">AURMO_01126</name>
</gene>
<dbReference type="AlphaFoldDB" id="A0A2Z3RYX2"/>
<dbReference type="KEGG" id="aum:AURMO_01126"/>
<name>A0A2Z3RYX2_9MICO</name>
<sequence length="42" mass="4781">MSLDINFPSARVEHLKDRGEAHNAVRFLGDDYMPQIGSCNYL</sequence>
<dbReference type="EMBL" id="CP023994">
    <property type="protein sequence ID" value="AWR21720.1"/>
    <property type="molecule type" value="Genomic_DNA"/>
</dbReference>
<keyword evidence="2" id="KW-1185">Reference proteome</keyword>
<accession>A0A2Z3RYX2</accession>
<reference evidence="1 2" key="1">
    <citation type="submission" date="2017-10" db="EMBL/GenBank/DDBJ databases">
        <title>Genome of an Actinobacterium that displays light-enhanced growth.</title>
        <authorList>
            <person name="Maresca J.A."/>
            <person name="Hempel P."/>
            <person name="Shevchenko O."/>
            <person name="Miller K.J."/>
            <person name="Hahn M.W."/>
        </authorList>
    </citation>
    <scope>NUCLEOTIDE SEQUENCE [LARGE SCALE GENOMIC DNA]</scope>
    <source>
        <strain evidence="1 2">MWH-Mo1</strain>
    </source>
</reference>
<evidence type="ECO:0000313" key="1">
    <source>
        <dbReference type="EMBL" id="AWR21720.1"/>
    </source>
</evidence>
<protein>
    <submittedName>
        <fullName evidence="1">Uncharacterized protein</fullName>
    </submittedName>
</protein>
<proteinExistence type="predicted"/>
<organism evidence="1 2">
    <name type="scientific">Aurantimicrobium photophilum</name>
    <dbReference type="NCBI Taxonomy" id="1987356"/>
    <lineage>
        <taxon>Bacteria</taxon>
        <taxon>Bacillati</taxon>
        <taxon>Actinomycetota</taxon>
        <taxon>Actinomycetes</taxon>
        <taxon>Micrococcales</taxon>
        <taxon>Microbacteriaceae</taxon>
        <taxon>Aurantimicrobium</taxon>
    </lineage>
</organism>
<evidence type="ECO:0000313" key="2">
    <source>
        <dbReference type="Proteomes" id="UP000246894"/>
    </source>
</evidence>